<dbReference type="AlphaFoldDB" id="A0A381XRM2"/>
<sequence>MVKLFTIMGKIKFNVIKKLILDTVVAIKN</sequence>
<gene>
    <name evidence="1" type="ORF">METZ01_LOCUS120300</name>
</gene>
<evidence type="ECO:0000313" key="1">
    <source>
        <dbReference type="EMBL" id="SVA67446.1"/>
    </source>
</evidence>
<reference evidence="1" key="1">
    <citation type="submission" date="2018-05" db="EMBL/GenBank/DDBJ databases">
        <authorList>
            <person name="Lanie J.A."/>
            <person name="Ng W.-L."/>
            <person name="Kazmierczak K.M."/>
            <person name="Andrzejewski T.M."/>
            <person name="Davidsen T.M."/>
            <person name="Wayne K.J."/>
            <person name="Tettelin H."/>
            <person name="Glass J.I."/>
            <person name="Rusch D."/>
            <person name="Podicherti R."/>
            <person name="Tsui H.-C.T."/>
            <person name="Winkler M.E."/>
        </authorList>
    </citation>
    <scope>NUCLEOTIDE SEQUENCE</scope>
</reference>
<dbReference type="EMBL" id="UINC01016143">
    <property type="protein sequence ID" value="SVA67446.1"/>
    <property type="molecule type" value="Genomic_DNA"/>
</dbReference>
<feature type="non-terminal residue" evidence="1">
    <location>
        <position position="29"/>
    </location>
</feature>
<proteinExistence type="predicted"/>
<protein>
    <submittedName>
        <fullName evidence="1">Uncharacterized protein</fullName>
    </submittedName>
</protein>
<organism evidence="1">
    <name type="scientific">marine metagenome</name>
    <dbReference type="NCBI Taxonomy" id="408172"/>
    <lineage>
        <taxon>unclassified sequences</taxon>
        <taxon>metagenomes</taxon>
        <taxon>ecological metagenomes</taxon>
    </lineage>
</organism>
<accession>A0A381XRM2</accession>
<name>A0A381XRM2_9ZZZZ</name>